<feature type="domain" description="Enoyl reductase (ER)" evidence="3">
    <location>
        <begin position="10"/>
        <end position="331"/>
    </location>
</feature>
<evidence type="ECO:0000259" key="3">
    <source>
        <dbReference type="SMART" id="SM00829"/>
    </source>
</evidence>
<protein>
    <recommendedName>
        <fullName evidence="2">Zinc-type alcohol dehydrogenase-like protein</fullName>
    </recommendedName>
</protein>
<dbReference type="EMBL" id="CP063233">
    <property type="protein sequence ID" value="QOU04424.1"/>
    <property type="molecule type" value="Genomic_DNA"/>
</dbReference>
<comment type="similarity">
    <text evidence="1 2">Belongs to the zinc-containing alcohol dehydrogenase family. Quinone oxidoreductase subfamily.</text>
</comment>
<dbReference type="Proteomes" id="UP000593833">
    <property type="component" value="Chromosome"/>
</dbReference>
<evidence type="ECO:0000313" key="4">
    <source>
        <dbReference type="EMBL" id="QOU04424.1"/>
    </source>
</evidence>
<dbReference type="Gene3D" id="3.40.50.720">
    <property type="entry name" value="NAD(P)-binding Rossmann-like Domain"/>
    <property type="match status" value="1"/>
</dbReference>
<keyword evidence="2" id="KW-0862">Zinc</keyword>
<sequence>MKAVGYLSRGGTEVLVDFEQPKPTPGPRDLLVEVRAVSVNPVDTKRRRWDAPPQGEKMMVLGYDAAGVVTAIGSDVKLFSVGDEVYYAGAFDRPGTNAEYHVVDERIVGPKPKTLSFAQAAGLPLTAITAWEILFDRMRIPYGRKAPAGTLLVLNGAGGVGSIMIQLARRLTGLTVIGTASRKETSAWVKSMGAHHVVDHSKPIDEAVLELGFEGVEYVAAITTTPKSITGIGRVLKPQGHVNFIDDFSDSISIFKAKSITISWEMMFTRSLFETPDMIQQHHLLAEISALVDEGAIRTTVTNIAGTINAKNLREVHRLVESGRAIGKTVLEGF</sequence>
<dbReference type="Pfam" id="PF08240">
    <property type="entry name" value="ADH_N"/>
    <property type="match status" value="1"/>
</dbReference>
<evidence type="ECO:0000256" key="2">
    <source>
        <dbReference type="RuleBase" id="RU364000"/>
    </source>
</evidence>
<dbReference type="InterPro" id="IPR013154">
    <property type="entry name" value="ADH-like_N"/>
</dbReference>
<evidence type="ECO:0000313" key="5">
    <source>
        <dbReference type="Proteomes" id="UP000593833"/>
    </source>
</evidence>
<dbReference type="RefSeq" id="WP_193689838.1">
    <property type="nucleotide sequence ID" value="NZ_CP063233.1"/>
</dbReference>
<dbReference type="PANTHER" id="PTHR43482">
    <property type="entry name" value="PROTEIN AST1-RELATED"/>
    <property type="match status" value="1"/>
</dbReference>
<dbReference type="PANTHER" id="PTHR43482:SF1">
    <property type="entry name" value="PROTEIN AST1-RELATED"/>
    <property type="match status" value="1"/>
</dbReference>
<dbReference type="SUPFAM" id="SSF50129">
    <property type="entry name" value="GroES-like"/>
    <property type="match status" value="1"/>
</dbReference>
<dbReference type="InterPro" id="IPR052585">
    <property type="entry name" value="Lipid_raft_assoc_Zn_ADH"/>
</dbReference>
<dbReference type="CDD" id="cd08252">
    <property type="entry name" value="AL_MDR"/>
    <property type="match status" value="1"/>
</dbReference>
<dbReference type="InterPro" id="IPR014182">
    <property type="entry name" value="ADH_Zn_typ-1"/>
</dbReference>
<evidence type="ECO:0000256" key="1">
    <source>
        <dbReference type="ARBA" id="ARBA00010371"/>
    </source>
</evidence>
<dbReference type="InterPro" id="IPR020843">
    <property type="entry name" value="ER"/>
</dbReference>
<organism evidence="4 5">
    <name type="scientific">Pseudomonas fluorescens</name>
    <dbReference type="NCBI Taxonomy" id="294"/>
    <lineage>
        <taxon>Bacteria</taxon>
        <taxon>Pseudomonadati</taxon>
        <taxon>Pseudomonadota</taxon>
        <taxon>Gammaproteobacteria</taxon>
        <taxon>Pseudomonadales</taxon>
        <taxon>Pseudomonadaceae</taxon>
        <taxon>Pseudomonas</taxon>
    </lineage>
</organism>
<dbReference type="SMART" id="SM00829">
    <property type="entry name" value="PKS_ER"/>
    <property type="match status" value="1"/>
</dbReference>
<dbReference type="InterPro" id="IPR011032">
    <property type="entry name" value="GroES-like_sf"/>
</dbReference>
<proteinExistence type="inferred from homology"/>
<dbReference type="Gene3D" id="3.90.180.10">
    <property type="entry name" value="Medium-chain alcohol dehydrogenases, catalytic domain"/>
    <property type="match status" value="1"/>
</dbReference>
<dbReference type="Pfam" id="PF00107">
    <property type="entry name" value="ADH_zinc_N"/>
    <property type="match status" value="1"/>
</dbReference>
<name>A0A7M2J675_PSEFL</name>
<keyword evidence="2" id="KW-0479">Metal-binding</keyword>
<keyword evidence="2" id="KW-0560">Oxidoreductase</keyword>
<dbReference type="InterPro" id="IPR036291">
    <property type="entry name" value="NAD(P)-bd_dom_sf"/>
</dbReference>
<gene>
    <name evidence="4" type="ORF">IM720_27665</name>
</gene>
<dbReference type="NCBIfam" id="TIGR02817">
    <property type="entry name" value="adh_fam_1"/>
    <property type="match status" value="1"/>
</dbReference>
<dbReference type="AlphaFoldDB" id="A0A7M2J675"/>
<reference evidence="4 5" key="1">
    <citation type="submission" date="2020-10" db="EMBL/GenBank/DDBJ databases">
        <title>Complete genome sequence of a novel Pseudomonas fluorescens strain isolated from the flower of kumarahou (Pomaderris kumeraho).</title>
        <authorList>
            <person name="Summers M.C."/>
            <person name="Nowak V."/>
            <person name="Fairhurst M.J."/>
            <person name="Owen J.G."/>
            <person name="Gerth M.L."/>
            <person name="Patrick W.M."/>
        </authorList>
    </citation>
    <scope>NUCLEOTIDE SEQUENCE [LARGE SCALE GENOMIC DNA]</scope>
    <source>
        <strain evidence="4 5">KF1</strain>
    </source>
</reference>
<dbReference type="InterPro" id="IPR013149">
    <property type="entry name" value="ADH-like_C"/>
</dbReference>
<dbReference type="GO" id="GO:0016491">
    <property type="term" value="F:oxidoreductase activity"/>
    <property type="evidence" value="ECO:0007669"/>
    <property type="project" value="UniProtKB-KW"/>
</dbReference>
<dbReference type="GO" id="GO:0008270">
    <property type="term" value="F:zinc ion binding"/>
    <property type="evidence" value="ECO:0007669"/>
    <property type="project" value="InterPro"/>
</dbReference>
<dbReference type="SUPFAM" id="SSF51735">
    <property type="entry name" value="NAD(P)-binding Rossmann-fold domains"/>
    <property type="match status" value="1"/>
</dbReference>
<accession>A0A7M2J675</accession>